<dbReference type="PROSITE" id="PS50928">
    <property type="entry name" value="ABC_TM1"/>
    <property type="match status" value="1"/>
</dbReference>
<organism evidence="11 12">
    <name type="scientific">Thiovibrio frasassiensis</name>
    <dbReference type="NCBI Taxonomy" id="2984131"/>
    <lineage>
        <taxon>Bacteria</taxon>
        <taxon>Pseudomonadati</taxon>
        <taxon>Thermodesulfobacteriota</taxon>
        <taxon>Desulfobulbia</taxon>
        <taxon>Desulfobulbales</taxon>
        <taxon>Thiovibrionaceae</taxon>
        <taxon>Thiovibrio</taxon>
    </lineage>
</organism>
<sequence>MMNNTADKFILLSLRLITYAIVLVIGYILFDIIKNGASALNWQFVSSFPRRSGAEGGIYPAIVGTLYLVVGTIAVSLPLGIGGAIYLAEYADQGRFNSLIRLAIVTLAGVPSIVFGLFGLGIFVLFCGFGPSILAGSLTLACMVLPTIIVASEESLRAVPKGFRDASLALGATKWEMIRTNILPYSLSGMITGSILGIGRAAGETAPILLTVAAFYLPRLPKSVFDQVMALPYHLYILATQHPEADRIRHMQYGTALILLLLVLGLSLGAILIRTHFRKKYRW</sequence>
<feature type="transmembrane region" description="Helical" evidence="9">
    <location>
        <begin position="253"/>
        <end position="273"/>
    </location>
</feature>
<reference evidence="11" key="1">
    <citation type="journal article" date="2022" name="bioRxiv">
        <title>Thiovibrio frasassiensisgen. nov., sp. nov., an autotrophic, elemental sulfur disproportionating bacterium isolated from sulfidic karst sediment, and proposal of Thiovibrionaceae fam. nov.</title>
        <authorList>
            <person name="Aronson H."/>
            <person name="Thomas C."/>
            <person name="Bhattacharyya M."/>
            <person name="Eckstein S."/>
            <person name="Jensen S."/>
            <person name="Barco R."/>
            <person name="Macalady J."/>
            <person name="Amend J."/>
        </authorList>
    </citation>
    <scope>NUCLEOTIDE SEQUENCE</scope>
    <source>
        <strain evidence="11">RS19-109</strain>
    </source>
</reference>
<keyword evidence="5 9" id="KW-1003">Cell membrane</keyword>
<keyword evidence="8 9" id="KW-0472">Membrane</keyword>
<feature type="transmembrane region" description="Helical" evidence="9">
    <location>
        <begin position="12"/>
        <end position="30"/>
    </location>
</feature>
<feature type="transmembrane region" description="Helical" evidence="9">
    <location>
        <begin position="182"/>
        <end position="202"/>
    </location>
</feature>
<dbReference type="InterPro" id="IPR005672">
    <property type="entry name" value="Phosphate_PstA"/>
</dbReference>
<evidence type="ECO:0000313" key="12">
    <source>
        <dbReference type="Proteomes" id="UP001154240"/>
    </source>
</evidence>
<comment type="similarity">
    <text evidence="2 9">Belongs to the binding-protein-dependent transport system permease family. CysTW subfamily.</text>
</comment>
<proteinExistence type="inferred from homology"/>
<keyword evidence="7 9" id="KW-1133">Transmembrane helix</keyword>
<dbReference type="Proteomes" id="UP001154240">
    <property type="component" value="Unassembled WGS sequence"/>
</dbReference>
<feature type="domain" description="ABC transmembrane type-1" evidence="10">
    <location>
        <begin position="62"/>
        <end position="272"/>
    </location>
</feature>
<dbReference type="InterPro" id="IPR000515">
    <property type="entry name" value="MetI-like"/>
</dbReference>
<evidence type="ECO:0000313" key="11">
    <source>
        <dbReference type="EMBL" id="MDG4476076.1"/>
    </source>
</evidence>
<gene>
    <name evidence="11" type="primary">pstA</name>
    <name evidence="11" type="ORF">OLX77_07905</name>
</gene>
<keyword evidence="6 9" id="KW-0812">Transmembrane</keyword>
<evidence type="ECO:0000256" key="5">
    <source>
        <dbReference type="ARBA" id="ARBA00022475"/>
    </source>
</evidence>
<feature type="transmembrane region" description="Helical" evidence="9">
    <location>
        <begin position="99"/>
        <end position="126"/>
    </location>
</feature>
<dbReference type="GO" id="GO:0035435">
    <property type="term" value="P:phosphate ion transmembrane transport"/>
    <property type="evidence" value="ECO:0007669"/>
    <property type="project" value="InterPro"/>
</dbReference>
<evidence type="ECO:0000256" key="1">
    <source>
        <dbReference type="ARBA" id="ARBA00004651"/>
    </source>
</evidence>
<evidence type="ECO:0000256" key="8">
    <source>
        <dbReference type="ARBA" id="ARBA00023136"/>
    </source>
</evidence>
<dbReference type="NCBIfam" id="TIGR00974">
    <property type="entry name" value="3a0107s02c"/>
    <property type="match status" value="1"/>
</dbReference>
<accession>A0A9X4RLG2</accession>
<dbReference type="RefSeq" id="WP_307633045.1">
    <property type="nucleotide sequence ID" value="NZ_JAPHEH010000001.1"/>
</dbReference>
<feature type="transmembrane region" description="Helical" evidence="9">
    <location>
        <begin position="132"/>
        <end position="151"/>
    </location>
</feature>
<evidence type="ECO:0000256" key="2">
    <source>
        <dbReference type="ARBA" id="ARBA00007069"/>
    </source>
</evidence>
<keyword evidence="12" id="KW-1185">Reference proteome</keyword>
<dbReference type="Pfam" id="PF00528">
    <property type="entry name" value="BPD_transp_1"/>
    <property type="match status" value="1"/>
</dbReference>
<dbReference type="GO" id="GO:0005886">
    <property type="term" value="C:plasma membrane"/>
    <property type="evidence" value="ECO:0007669"/>
    <property type="project" value="UniProtKB-SubCell"/>
</dbReference>
<dbReference type="Gene3D" id="1.10.3720.10">
    <property type="entry name" value="MetI-like"/>
    <property type="match status" value="1"/>
</dbReference>
<evidence type="ECO:0000256" key="3">
    <source>
        <dbReference type="ARBA" id="ARBA00016864"/>
    </source>
</evidence>
<protein>
    <recommendedName>
        <fullName evidence="3 9">Phosphate transport system permease protein PstA</fullName>
    </recommendedName>
</protein>
<feature type="transmembrane region" description="Helical" evidence="9">
    <location>
        <begin position="58"/>
        <end position="87"/>
    </location>
</feature>
<dbReference type="GO" id="GO:0005315">
    <property type="term" value="F:phosphate transmembrane transporter activity"/>
    <property type="evidence" value="ECO:0007669"/>
    <property type="project" value="InterPro"/>
</dbReference>
<evidence type="ECO:0000256" key="6">
    <source>
        <dbReference type="ARBA" id="ARBA00022692"/>
    </source>
</evidence>
<dbReference type="EMBL" id="JAPHEH010000001">
    <property type="protein sequence ID" value="MDG4476076.1"/>
    <property type="molecule type" value="Genomic_DNA"/>
</dbReference>
<reference evidence="11" key="2">
    <citation type="submission" date="2022-10" db="EMBL/GenBank/DDBJ databases">
        <authorList>
            <person name="Aronson H.S."/>
        </authorList>
    </citation>
    <scope>NUCLEOTIDE SEQUENCE</scope>
    <source>
        <strain evidence="11">RS19-109</strain>
    </source>
</reference>
<evidence type="ECO:0000256" key="9">
    <source>
        <dbReference type="RuleBase" id="RU363043"/>
    </source>
</evidence>
<dbReference type="AlphaFoldDB" id="A0A9X4RLG2"/>
<dbReference type="SUPFAM" id="SSF161098">
    <property type="entry name" value="MetI-like"/>
    <property type="match status" value="1"/>
</dbReference>
<evidence type="ECO:0000256" key="7">
    <source>
        <dbReference type="ARBA" id="ARBA00022989"/>
    </source>
</evidence>
<comment type="caution">
    <text evidence="11">The sequence shown here is derived from an EMBL/GenBank/DDBJ whole genome shotgun (WGS) entry which is preliminary data.</text>
</comment>
<dbReference type="CDD" id="cd06261">
    <property type="entry name" value="TM_PBP2"/>
    <property type="match status" value="1"/>
</dbReference>
<evidence type="ECO:0000259" key="10">
    <source>
        <dbReference type="PROSITE" id="PS50928"/>
    </source>
</evidence>
<dbReference type="PANTHER" id="PTHR43470">
    <property type="entry name" value="PHOSPHATE TRANSPORT SYSTEM PERMEASE PROTEIN PSTA-RELATED"/>
    <property type="match status" value="1"/>
</dbReference>
<name>A0A9X4RLG2_9BACT</name>
<keyword evidence="4" id="KW-0813">Transport</keyword>
<dbReference type="PANTHER" id="PTHR43470:SF3">
    <property type="entry name" value="PHOSPHATE TRANSPORT SYSTEM PERMEASE PROTEIN PSTA-RELATED"/>
    <property type="match status" value="1"/>
</dbReference>
<dbReference type="InterPro" id="IPR035906">
    <property type="entry name" value="MetI-like_sf"/>
</dbReference>
<evidence type="ECO:0000256" key="4">
    <source>
        <dbReference type="ARBA" id="ARBA00022448"/>
    </source>
</evidence>
<comment type="subcellular location">
    <subcellularLocation>
        <location evidence="1 9">Cell membrane</location>
        <topology evidence="1 9">Multi-pass membrane protein</topology>
    </subcellularLocation>
</comment>